<comment type="caution">
    <text evidence="1">The sequence shown here is derived from an EMBL/GenBank/DDBJ whole genome shotgun (WGS) entry which is preliminary data.</text>
</comment>
<reference evidence="1 2" key="1">
    <citation type="journal article" date="2015" name="Genome Announc.">
        <title>Expanding the biotechnology potential of lactobacilli through comparative genomics of 213 strains and associated genera.</title>
        <authorList>
            <person name="Sun Z."/>
            <person name="Harris H.M."/>
            <person name="McCann A."/>
            <person name="Guo C."/>
            <person name="Argimon S."/>
            <person name="Zhang W."/>
            <person name="Yang X."/>
            <person name="Jeffery I.B."/>
            <person name="Cooney J.C."/>
            <person name="Kagawa T.F."/>
            <person name="Liu W."/>
            <person name="Song Y."/>
            <person name="Salvetti E."/>
            <person name="Wrobel A."/>
            <person name="Rasinkangas P."/>
            <person name="Parkhill J."/>
            <person name="Rea M.C."/>
            <person name="O'Sullivan O."/>
            <person name="Ritari J."/>
            <person name="Douillard F.P."/>
            <person name="Paul Ross R."/>
            <person name="Yang R."/>
            <person name="Briner A.E."/>
            <person name="Felis G.E."/>
            <person name="de Vos W.M."/>
            <person name="Barrangou R."/>
            <person name="Klaenhammer T.R."/>
            <person name="Caufield P.W."/>
            <person name="Cui Y."/>
            <person name="Zhang H."/>
            <person name="O'Toole P.W."/>
        </authorList>
    </citation>
    <scope>NUCLEOTIDE SEQUENCE [LARGE SCALE GENOMIC DNA]</scope>
    <source>
        <strain evidence="1 2">DSM 8475</strain>
    </source>
</reference>
<evidence type="ECO:0000313" key="2">
    <source>
        <dbReference type="Proteomes" id="UP000051085"/>
    </source>
</evidence>
<protein>
    <submittedName>
        <fullName evidence="1">Uncharacterized protein</fullName>
    </submittedName>
</protein>
<dbReference type="AlphaFoldDB" id="A0A922PTY7"/>
<accession>A0A922PTY7</accession>
<name>A0A922PTY7_9LACO</name>
<gene>
    <name evidence="1" type="ORF">FD34_GL000641</name>
</gene>
<dbReference type="Proteomes" id="UP000051085">
    <property type="component" value="Unassembled WGS sequence"/>
</dbReference>
<dbReference type="EMBL" id="AZGO01000062">
    <property type="protein sequence ID" value="KRM35582.1"/>
    <property type="molecule type" value="Genomic_DNA"/>
</dbReference>
<evidence type="ECO:0000313" key="1">
    <source>
        <dbReference type="EMBL" id="KRM35582.1"/>
    </source>
</evidence>
<proteinExistence type="predicted"/>
<sequence length="95" mass="10407">MFGQDGRFEPVPVAGWDRSTTDPVTYLRVNNSWREGLYFGADGRLVNGALSTRVINCFLQREERLTYSMYGSRAGDGPADCSGSMTMALWSAGAS</sequence>
<organism evidence="1 2">
    <name type="scientific">Limosilactobacillus pontis DSM 8475</name>
    <dbReference type="NCBI Taxonomy" id="1423794"/>
    <lineage>
        <taxon>Bacteria</taxon>
        <taxon>Bacillati</taxon>
        <taxon>Bacillota</taxon>
        <taxon>Bacilli</taxon>
        <taxon>Lactobacillales</taxon>
        <taxon>Lactobacillaceae</taxon>
        <taxon>Limosilactobacillus</taxon>
    </lineage>
</organism>